<keyword evidence="1" id="KW-1133">Transmembrane helix</keyword>
<name>A0ABP6M6T6_9ACTN</name>
<dbReference type="Proteomes" id="UP001501637">
    <property type="component" value="Unassembled WGS sequence"/>
</dbReference>
<keyword evidence="1" id="KW-0812">Transmembrane</keyword>
<feature type="transmembrane region" description="Helical" evidence="1">
    <location>
        <begin position="140"/>
        <end position="162"/>
    </location>
</feature>
<proteinExistence type="predicted"/>
<sequence>MTVSLTMYDTPRPRRSAQATGLLVPPLHPVHIAGPGVQPHVLAHVERELPPGGIPAYRGDRKRGTRSFLLWADDGRAQKLARLVTQSNEGHRVTYQVLDAYGQIIGTITRRKAFRGGGLRVRWTVSQAGVPDAVGYKGRLFWWAFCWLLSPLLPFALVAAVLDNGDLPRAPRRVRWRADGQIAMEHKPSSNAVLLRGPGLDPRVGAALAALLTSFRGWYRTSWDDQKE</sequence>
<comment type="caution">
    <text evidence="2">The sequence shown here is derived from an EMBL/GenBank/DDBJ whole genome shotgun (WGS) entry which is preliminary data.</text>
</comment>
<dbReference type="EMBL" id="BAAAUG010000013">
    <property type="protein sequence ID" value="GAA3084588.1"/>
    <property type="molecule type" value="Genomic_DNA"/>
</dbReference>
<evidence type="ECO:0000313" key="2">
    <source>
        <dbReference type="EMBL" id="GAA3084588.1"/>
    </source>
</evidence>
<keyword evidence="1" id="KW-0472">Membrane</keyword>
<dbReference type="RefSeq" id="WP_344518683.1">
    <property type="nucleotide sequence ID" value="NZ_BAAAUG010000013.1"/>
</dbReference>
<organism evidence="2 3">
    <name type="scientific">Streptomyces rectiviolaceus</name>
    <dbReference type="NCBI Taxonomy" id="332591"/>
    <lineage>
        <taxon>Bacteria</taxon>
        <taxon>Bacillati</taxon>
        <taxon>Actinomycetota</taxon>
        <taxon>Actinomycetes</taxon>
        <taxon>Kitasatosporales</taxon>
        <taxon>Streptomycetaceae</taxon>
        <taxon>Streptomyces</taxon>
    </lineage>
</organism>
<protein>
    <submittedName>
        <fullName evidence="2">Uncharacterized protein</fullName>
    </submittedName>
</protein>
<evidence type="ECO:0000313" key="3">
    <source>
        <dbReference type="Proteomes" id="UP001501637"/>
    </source>
</evidence>
<reference evidence="3" key="1">
    <citation type="journal article" date="2019" name="Int. J. Syst. Evol. Microbiol.">
        <title>The Global Catalogue of Microorganisms (GCM) 10K type strain sequencing project: providing services to taxonomists for standard genome sequencing and annotation.</title>
        <authorList>
            <consortium name="The Broad Institute Genomics Platform"/>
            <consortium name="The Broad Institute Genome Sequencing Center for Infectious Disease"/>
            <person name="Wu L."/>
            <person name="Ma J."/>
        </authorList>
    </citation>
    <scope>NUCLEOTIDE SEQUENCE [LARGE SCALE GENOMIC DNA]</scope>
    <source>
        <strain evidence="3">JCM 9092</strain>
    </source>
</reference>
<accession>A0ABP6M6T6</accession>
<gene>
    <name evidence="2" type="ORF">GCM10010449_05440</name>
</gene>
<evidence type="ECO:0000256" key="1">
    <source>
        <dbReference type="SAM" id="Phobius"/>
    </source>
</evidence>
<keyword evidence="3" id="KW-1185">Reference proteome</keyword>